<dbReference type="EMBL" id="KZ996080">
    <property type="protein sequence ID" value="RKO89457.1"/>
    <property type="molecule type" value="Genomic_DNA"/>
</dbReference>
<organism evidence="2 3">
    <name type="scientific">Blyttiomyces helicus</name>
    <dbReference type="NCBI Taxonomy" id="388810"/>
    <lineage>
        <taxon>Eukaryota</taxon>
        <taxon>Fungi</taxon>
        <taxon>Fungi incertae sedis</taxon>
        <taxon>Chytridiomycota</taxon>
        <taxon>Chytridiomycota incertae sedis</taxon>
        <taxon>Chytridiomycetes</taxon>
        <taxon>Chytridiomycetes incertae sedis</taxon>
        <taxon>Blyttiomyces</taxon>
    </lineage>
</organism>
<reference evidence="2" key="1">
    <citation type="submission" date="2018-06" db="EMBL/GenBank/DDBJ databases">
        <title>Leveraging single-cell genomics to expand the Fungal Tree of Life.</title>
        <authorList>
            <consortium name="DOE Joint Genome Institute"/>
            <person name="Ahrendt S.R."/>
            <person name="Quandt C.A."/>
            <person name="Ciobanu D."/>
            <person name="Clum A."/>
            <person name="Salamov A."/>
            <person name="Andreopoulos B."/>
            <person name="Cheng J.-F."/>
            <person name="Woyke T."/>
            <person name="Pelin A."/>
            <person name="Henrissat B."/>
            <person name="Reynolds N."/>
            <person name="Benny G.L."/>
            <person name="Smith M.E."/>
            <person name="James T.Y."/>
            <person name="Grigoriev I.V."/>
        </authorList>
    </citation>
    <scope>NUCLEOTIDE SEQUENCE</scope>
    <source>
        <strain evidence="2">Perch Fen</strain>
    </source>
</reference>
<evidence type="ECO:0000256" key="1">
    <source>
        <dbReference type="SAM" id="MobiDB-lite"/>
    </source>
</evidence>
<name>A0A4V1IRB3_9FUNG</name>
<feature type="region of interest" description="Disordered" evidence="1">
    <location>
        <begin position="141"/>
        <end position="172"/>
    </location>
</feature>
<proteinExistence type="predicted"/>
<evidence type="ECO:0000313" key="3">
    <source>
        <dbReference type="Proteomes" id="UP000269721"/>
    </source>
</evidence>
<dbReference type="Proteomes" id="UP000269721">
    <property type="component" value="Unassembled WGS sequence"/>
</dbReference>
<protein>
    <submittedName>
        <fullName evidence="2">Uncharacterized protein</fullName>
    </submittedName>
</protein>
<keyword evidence="3" id="KW-1185">Reference proteome</keyword>
<evidence type="ECO:0000313" key="2">
    <source>
        <dbReference type="EMBL" id="RKO89457.1"/>
    </source>
</evidence>
<feature type="region of interest" description="Disordered" evidence="1">
    <location>
        <begin position="98"/>
        <end position="119"/>
    </location>
</feature>
<gene>
    <name evidence="2" type="ORF">BDK51DRAFT_43533</name>
</gene>
<feature type="compositionally biased region" description="Polar residues" evidence="1">
    <location>
        <begin position="141"/>
        <end position="165"/>
    </location>
</feature>
<accession>A0A4V1IRB3</accession>
<dbReference type="AlphaFoldDB" id="A0A4V1IRB3"/>
<sequence>MVSAGGGVKTHSLTAPTCIAKVGNSPAPSQPYCGRAPTHTIPQCPPTQGSPVTGNSETGFAAAAALAVRAGELGVAEAGRSGAGGGPGLESAMTRTLPNLARTPPNSAGTPPNPTRNPRDLCLNSNTVLWLLFKTASQVSKTPKPSSVASANGTPSTWTLGTLSPTPRPHSPATPKWVFLPSLSTLRLHADMQLNAPASSATGLGGRRGTEVQLAEAKARQAKAKAEVARFDAMQVFFHDRPHLTVAEIKECSQKLFPKE</sequence>